<dbReference type="Proteomes" id="UP000712600">
    <property type="component" value="Unassembled WGS sequence"/>
</dbReference>
<proteinExistence type="predicted"/>
<dbReference type="AlphaFoldDB" id="A0A8S9R4I2"/>
<organism evidence="2 3">
    <name type="scientific">Brassica cretica</name>
    <name type="common">Mustard</name>
    <dbReference type="NCBI Taxonomy" id="69181"/>
    <lineage>
        <taxon>Eukaryota</taxon>
        <taxon>Viridiplantae</taxon>
        <taxon>Streptophyta</taxon>
        <taxon>Embryophyta</taxon>
        <taxon>Tracheophyta</taxon>
        <taxon>Spermatophyta</taxon>
        <taxon>Magnoliopsida</taxon>
        <taxon>eudicotyledons</taxon>
        <taxon>Gunneridae</taxon>
        <taxon>Pentapetalae</taxon>
        <taxon>rosids</taxon>
        <taxon>malvids</taxon>
        <taxon>Brassicales</taxon>
        <taxon>Brassicaceae</taxon>
        <taxon>Brassiceae</taxon>
        <taxon>Brassica</taxon>
    </lineage>
</organism>
<gene>
    <name evidence="2" type="ORF">F2Q69_00013259</name>
</gene>
<accession>A0A8S9R4I2</accession>
<evidence type="ECO:0000313" key="3">
    <source>
        <dbReference type="Proteomes" id="UP000712600"/>
    </source>
</evidence>
<evidence type="ECO:0000256" key="1">
    <source>
        <dbReference type="SAM" id="MobiDB-lite"/>
    </source>
</evidence>
<reference evidence="2" key="1">
    <citation type="submission" date="2019-12" db="EMBL/GenBank/DDBJ databases">
        <title>Genome sequencing and annotation of Brassica cretica.</title>
        <authorList>
            <person name="Studholme D.J."/>
            <person name="Sarris P."/>
        </authorList>
    </citation>
    <scope>NUCLEOTIDE SEQUENCE</scope>
    <source>
        <strain evidence="2">PFS-109/04</strain>
        <tissue evidence="2">Leaf</tissue>
    </source>
</reference>
<evidence type="ECO:0000313" key="2">
    <source>
        <dbReference type="EMBL" id="KAF3559127.1"/>
    </source>
</evidence>
<comment type="caution">
    <text evidence="2">The sequence shown here is derived from an EMBL/GenBank/DDBJ whole genome shotgun (WGS) entry which is preliminary data.</text>
</comment>
<dbReference type="EMBL" id="QGKX02000996">
    <property type="protein sequence ID" value="KAF3559127.1"/>
    <property type="molecule type" value="Genomic_DNA"/>
</dbReference>
<protein>
    <submittedName>
        <fullName evidence="2">Uncharacterized protein</fullName>
    </submittedName>
</protein>
<name>A0A8S9R4I2_BRACR</name>
<sequence length="442" mass="48672">MSSSFNFPRPTTKADDLEDLYKAYKVDRSVVLDLAEARGGTAKHEVLRCMRPGHAARHVEDVGSPCMVPGHASRQVEGMVSSCMRLRHAASHVEHEVPPRMRPKPCEATHGLPHGLFLIGSRITRRCNVAVTRRTVGCRAVTRRTVGRGRLKVPSSGLCGEPLTLDCLGWDSEGLYLLVGDCNLLSNARLLTPHSLLFQVMMDEVGYGERVWIGQAEDWVTDLIKRMEMALVRCLDTIGALCREQDLFLCGGLHYRSEQEDGNGISEKFEHDRSPLQRTRSFPVYGNRTRVRDDSLASIGPSHEATMIRNLMYGLKPELGSRLAGSNICSLSELVEKVVNVETVLEAERKTIPHSGGHTKFSEGERLNFNKGQRSNKGKGRGFGGQANHRGEPLALDCLGWDSEGLYLLVGDCNSLSNARLLTPLSLLFQVTSSELVEAAGG</sequence>
<feature type="region of interest" description="Disordered" evidence="1">
    <location>
        <begin position="369"/>
        <end position="388"/>
    </location>
</feature>